<gene>
    <name evidence="2" type="ORF">VZ95_12740</name>
</gene>
<evidence type="ECO:0000313" key="3">
    <source>
        <dbReference type="Proteomes" id="UP000033774"/>
    </source>
</evidence>
<dbReference type="Pfam" id="PF01312">
    <property type="entry name" value="Bac_export_2"/>
    <property type="match status" value="1"/>
</dbReference>
<evidence type="ECO:0000313" key="2">
    <source>
        <dbReference type="EMBL" id="KJV09232.1"/>
    </source>
</evidence>
<dbReference type="OrthoDB" id="5244399at2"/>
<organism evidence="2 3">
    <name type="scientific">Elstera litoralis</name>
    <dbReference type="NCBI Taxonomy" id="552518"/>
    <lineage>
        <taxon>Bacteria</taxon>
        <taxon>Pseudomonadati</taxon>
        <taxon>Pseudomonadota</taxon>
        <taxon>Alphaproteobacteria</taxon>
        <taxon>Rhodospirillales</taxon>
        <taxon>Rhodospirillaceae</taxon>
        <taxon>Elstera</taxon>
    </lineage>
</organism>
<dbReference type="PANTHER" id="PTHR30531:SF12">
    <property type="entry name" value="FLAGELLAR BIOSYNTHETIC PROTEIN FLHB"/>
    <property type="match status" value="1"/>
</dbReference>
<keyword evidence="3" id="KW-1185">Reference proteome</keyword>
<dbReference type="InterPro" id="IPR006135">
    <property type="entry name" value="T3SS_substrate_exporter"/>
</dbReference>
<comment type="similarity">
    <text evidence="1">Belongs to the type III secretion exporter family.</text>
</comment>
<dbReference type="InterPro" id="IPR029025">
    <property type="entry name" value="T3SS_substrate_exporter_C"/>
</dbReference>
<dbReference type="RefSeq" id="WP_045776184.1">
    <property type="nucleotide sequence ID" value="NZ_LAJY01000323.1"/>
</dbReference>
<reference evidence="2 3" key="1">
    <citation type="submission" date="2015-03" db="EMBL/GenBank/DDBJ databases">
        <title>Draft genome sequence of Elstera litoralis.</title>
        <authorList>
            <person name="Rahalkar M.C."/>
            <person name="Dhakephalkar P.K."/>
            <person name="Pore S.D."/>
            <person name="Arora P."/>
            <person name="Kapse N.G."/>
            <person name="Pandit P.S."/>
        </authorList>
    </citation>
    <scope>NUCLEOTIDE SEQUENCE [LARGE SCALE GENOMIC DNA]</scope>
    <source>
        <strain evidence="2 3">Dia-1</strain>
    </source>
</reference>
<name>A0A0F3IRI6_9PROT</name>
<dbReference type="PANTHER" id="PTHR30531">
    <property type="entry name" value="FLAGELLAR BIOSYNTHETIC PROTEIN FLHB"/>
    <property type="match status" value="1"/>
</dbReference>
<dbReference type="AlphaFoldDB" id="A0A0F3IRI6"/>
<accession>A0A0F3IRI6</accession>
<dbReference type="SUPFAM" id="SSF160544">
    <property type="entry name" value="EscU C-terminal domain-like"/>
    <property type="match status" value="1"/>
</dbReference>
<sequence length="119" mass="13042">MSDSQDRPSESFAEGKKRRPIAVALNYEKGDLPKVVASGRGAIAEKIVEIAFANGVKVREDRDLVELLSAVELNCPIPVNCFEAVAEILRYLYQANARLGGMPVAEFDEASPASPHHRY</sequence>
<dbReference type="PATRIC" id="fig|552518.3.peg.2171"/>
<dbReference type="GO" id="GO:0009306">
    <property type="term" value="P:protein secretion"/>
    <property type="evidence" value="ECO:0007669"/>
    <property type="project" value="InterPro"/>
</dbReference>
<comment type="caution">
    <text evidence="2">The sequence shown here is derived from an EMBL/GenBank/DDBJ whole genome shotgun (WGS) entry which is preliminary data.</text>
</comment>
<evidence type="ECO:0008006" key="4">
    <source>
        <dbReference type="Google" id="ProtNLM"/>
    </source>
</evidence>
<dbReference type="Gene3D" id="3.40.1690.10">
    <property type="entry name" value="secretion proteins EscU"/>
    <property type="match status" value="1"/>
</dbReference>
<protein>
    <recommendedName>
        <fullName evidence="4">Flagellar protein FhlB</fullName>
    </recommendedName>
</protein>
<dbReference type="Proteomes" id="UP000033774">
    <property type="component" value="Unassembled WGS sequence"/>
</dbReference>
<dbReference type="EMBL" id="LAJY01000323">
    <property type="protein sequence ID" value="KJV09232.1"/>
    <property type="molecule type" value="Genomic_DNA"/>
</dbReference>
<proteinExistence type="inferred from homology"/>
<dbReference type="GO" id="GO:0005886">
    <property type="term" value="C:plasma membrane"/>
    <property type="evidence" value="ECO:0007669"/>
    <property type="project" value="TreeGrafter"/>
</dbReference>
<evidence type="ECO:0000256" key="1">
    <source>
        <dbReference type="ARBA" id="ARBA00010690"/>
    </source>
</evidence>